<keyword evidence="3" id="KW-1185">Reference proteome</keyword>
<feature type="region of interest" description="Disordered" evidence="1">
    <location>
        <begin position="99"/>
        <end position="134"/>
    </location>
</feature>
<dbReference type="Proteomes" id="UP001295423">
    <property type="component" value="Unassembled WGS sequence"/>
</dbReference>
<name>A0AAD2FL04_9STRA</name>
<protein>
    <submittedName>
        <fullName evidence="2">Uncharacterized protein</fullName>
    </submittedName>
</protein>
<gene>
    <name evidence="2" type="ORF">CYCCA115_LOCUS6365</name>
</gene>
<sequence length="134" mass="15325">MLRPAAAAGKQRQQQDKSMTEKNDDDTTKSDMEEDQYEIYLVIVELMLAVYYSYDALVTFGKLWRVPNFNIESELFDVLLDMVAYTYLTVRLRSYVIDHNSNSNNNNEDTAKSPPAEEATSYVGMKDKGDEMGV</sequence>
<feature type="compositionally biased region" description="Basic and acidic residues" evidence="1">
    <location>
        <begin position="125"/>
        <end position="134"/>
    </location>
</feature>
<feature type="region of interest" description="Disordered" evidence="1">
    <location>
        <begin position="1"/>
        <end position="31"/>
    </location>
</feature>
<evidence type="ECO:0000313" key="3">
    <source>
        <dbReference type="Proteomes" id="UP001295423"/>
    </source>
</evidence>
<reference evidence="2" key="1">
    <citation type="submission" date="2023-08" db="EMBL/GenBank/DDBJ databases">
        <authorList>
            <person name="Audoor S."/>
            <person name="Bilcke G."/>
        </authorList>
    </citation>
    <scope>NUCLEOTIDE SEQUENCE</scope>
</reference>
<dbReference type="AlphaFoldDB" id="A0AAD2FL04"/>
<organism evidence="2 3">
    <name type="scientific">Cylindrotheca closterium</name>
    <dbReference type="NCBI Taxonomy" id="2856"/>
    <lineage>
        <taxon>Eukaryota</taxon>
        <taxon>Sar</taxon>
        <taxon>Stramenopiles</taxon>
        <taxon>Ochrophyta</taxon>
        <taxon>Bacillariophyta</taxon>
        <taxon>Bacillariophyceae</taxon>
        <taxon>Bacillariophycidae</taxon>
        <taxon>Bacillariales</taxon>
        <taxon>Bacillariaceae</taxon>
        <taxon>Cylindrotheca</taxon>
    </lineage>
</organism>
<accession>A0AAD2FL04</accession>
<evidence type="ECO:0000313" key="2">
    <source>
        <dbReference type="EMBL" id="CAJ1938982.1"/>
    </source>
</evidence>
<feature type="compositionally biased region" description="Basic and acidic residues" evidence="1">
    <location>
        <begin position="13"/>
        <end position="31"/>
    </location>
</feature>
<proteinExistence type="predicted"/>
<comment type="caution">
    <text evidence="2">The sequence shown here is derived from an EMBL/GenBank/DDBJ whole genome shotgun (WGS) entry which is preliminary data.</text>
</comment>
<dbReference type="EMBL" id="CAKOGP040000779">
    <property type="protein sequence ID" value="CAJ1938982.1"/>
    <property type="molecule type" value="Genomic_DNA"/>
</dbReference>
<evidence type="ECO:0000256" key="1">
    <source>
        <dbReference type="SAM" id="MobiDB-lite"/>
    </source>
</evidence>